<dbReference type="Pfam" id="PF00581">
    <property type="entry name" value="Rhodanese"/>
    <property type="match status" value="2"/>
</dbReference>
<dbReference type="InterPro" id="IPR045078">
    <property type="entry name" value="TST/MPST-like"/>
</dbReference>
<evidence type="ECO:0000256" key="4">
    <source>
        <dbReference type="ARBA" id="ARBA00022737"/>
    </source>
</evidence>
<evidence type="ECO:0000256" key="3">
    <source>
        <dbReference type="ARBA" id="ARBA00022679"/>
    </source>
</evidence>
<feature type="domain" description="Rhodanese" evidence="7">
    <location>
        <begin position="166"/>
        <end position="279"/>
    </location>
</feature>
<keyword evidence="4" id="KW-0677">Repeat</keyword>
<dbReference type="InterPro" id="IPR001307">
    <property type="entry name" value="Thiosulphate_STrfase_CS"/>
</dbReference>
<dbReference type="InterPro" id="IPR036873">
    <property type="entry name" value="Rhodanese-like_dom_sf"/>
</dbReference>
<dbReference type="PANTHER" id="PTHR11364">
    <property type="entry name" value="THIOSULFATE SULFERTANSFERASE"/>
    <property type="match status" value="1"/>
</dbReference>
<dbReference type="FunFam" id="3.40.250.10:FF:000015">
    <property type="entry name" value="Sulfurtransferase"/>
    <property type="match status" value="1"/>
</dbReference>
<dbReference type="GO" id="GO:0016784">
    <property type="term" value="F:3-mercaptopyruvate sulfurtransferase activity"/>
    <property type="evidence" value="ECO:0007669"/>
    <property type="project" value="UniProtKB-EC"/>
</dbReference>
<name>A0A0M2KB52_9GAMM</name>
<gene>
    <name evidence="8" type="primary">sseA</name>
    <name evidence="8" type="ORF">SY86_24985</name>
</gene>
<protein>
    <recommendedName>
        <fullName evidence="6">Sulfurtransferase</fullName>
    </recommendedName>
</protein>
<dbReference type="SUPFAM" id="SSF52821">
    <property type="entry name" value="Rhodanese/Cell cycle control phosphatase"/>
    <property type="match status" value="2"/>
</dbReference>
<dbReference type="GO" id="GO:0004792">
    <property type="term" value="F:thiosulfate-cyanide sulfurtransferase activity"/>
    <property type="evidence" value="ECO:0007669"/>
    <property type="project" value="InterPro"/>
</dbReference>
<keyword evidence="9" id="KW-1185">Reference proteome</keyword>
<organism evidence="8 9">
    <name type="scientific">Erwinia tracheiphila</name>
    <dbReference type="NCBI Taxonomy" id="65700"/>
    <lineage>
        <taxon>Bacteria</taxon>
        <taxon>Pseudomonadati</taxon>
        <taxon>Pseudomonadota</taxon>
        <taxon>Gammaproteobacteria</taxon>
        <taxon>Enterobacterales</taxon>
        <taxon>Erwiniaceae</taxon>
        <taxon>Erwinia</taxon>
    </lineage>
</organism>
<dbReference type="Gene3D" id="3.40.250.10">
    <property type="entry name" value="Rhodanese-like domain"/>
    <property type="match status" value="2"/>
</dbReference>
<evidence type="ECO:0000256" key="1">
    <source>
        <dbReference type="ARBA" id="ARBA00004496"/>
    </source>
</evidence>
<evidence type="ECO:0000313" key="8">
    <source>
        <dbReference type="EMBL" id="KKF34246.1"/>
    </source>
</evidence>
<feature type="domain" description="Rhodanese" evidence="7">
    <location>
        <begin position="17"/>
        <end position="136"/>
    </location>
</feature>
<dbReference type="PROSITE" id="PS00683">
    <property type="entry name" value="RHODANESE_2"/>
    <property type="match status" value="1"/>
</dbReference>
<comment type="subcellular location">
    <subcellularLocation>
        <location evidence="1">Cytoplasm</location>
    </subcellularLocation>
</comment>
<dbReference type="Proteomes" id="UP000033924">
    <property type="component" value="Unassembled WGS sequence"/>
</dbReference>
<dbReference type="PATRIC" id="fig|65700.7.peg.6171"/>
<dbReference type="STRING" id="65700.SY86_24985"/>
<keyword evidence="8" id="KW-0670">Pyruvate</keyword>
<accession>A0A0M2KB52</accession>
<evidence type="ECO:0000256" key="5">
    <source>
        <dbReference type="ARBA" id="ARBA00051793"/>
    </source>
</evidence>
<dbReference type="PROSITE" id="PS50206">
    <property type="entry name" value="RHODANESE_3"/>
    <property type="match status" value="2"/>
</dbReference>
<keyword evidence="2" id="KW-0963">Cytoplasm</keyword>
<evidence type="ECO:0000256" key="2">
    <source>
        <dbReference type="ARBA" id="ARBA00022490"/>
    </source>
</evidence>
<dbReference type="GO" id="GO:0005829">
    <property type="term" value="C:cytosol"/>
    <property type="evidence" value="ECO:0007669"/>
    <property type="project" value="TreeGrafter"/>
</dbReference>
<sequence>MTNTFFVTADWLAKHYSDNDIQIIDARMLPPGQDRGRDIHAEYLNQHLPNAPFFDIEALSDHSSPYPHMLPRAESFAVAMRQLGINSDRHLVVYDEGNLFSAPRAWWMLRQSGTQHVSILAGGLKGWREAGYPLEKGIVTLPEGEFSASFDPHTTVNVTDVLLISHEGSTQLVDARAANRFRGEVDEPRPGLRRGHIPGSHNLPWNELVENGQLKPAETLKKIFQQHCINPAEPTVASCGSGVTAAVLILALNTLGAKNVRLYDGSWGEWGSRNDLPISPGE</sequence>
<dbReference type="PANTHER" id="PTHR11364:SF27">
    <property type="entry name" value="SULFURTRANSFERASE"/>
    <property type="match status" value="1"/>
</dbReference>
<evidence type="ECO:0000256" key="6">
    <source>
        <dbReference type="RuleBase" id="RU000507"/>
    </source>
</evidence>
<comment type="catalytic activity">
    <reaction evidence="5">
        <text>2-oxo-3-sulfanylpropanoate + [thioredoxin]-dithiol = [thioredoxin]-disulfide + hydrogen sulfide + pyruvate + H(+)</text>
        <dbReference type="Rhea" id="RHEA:21740"/>
        <dbReference type="Rhea" id="RHEA-COMP:10698"/>
        <dbReference type="Rhea" id="RHEA-COMP:10700"/>
        <dbReference type="ChEBI" id="CHEBI:15361"/>
        <dbReference type="ChEBI" id="CHEBI:15378"/>
        <dbReference type="ChEBI" id="CHEBI:29919"/>
        <dbReference type="ChEBI" id="CHEBI:29950"/>
        <dbReference type="ChEBI" id="CHEBI:50058"/>
        <dbReference type="ChEBI" id="CHEBI:57678"/>
        <dbReference type="EC" id="2.8.1.2"/>
    </reaction>
    <physiologicalReaction direction="left-to-right" evidence="5">
        <dbReference type="Rhea" id="RHEA:21741"/>
    </physiologicalReaction>
</comment>
<proteinExistence type="predicted"/>
<dbReference type="CDD" id="cd01448">
    <property type="entry name" value="TST_Repeat_1"/>
    <property type="match status" value="1"/>
</dbReference>
<dbReference type="RefSeq" id="WP_016191578.1">
    <property type="nucleotide sequence ID" value="NZ_CP089932.1"/>
</dbReference>
<evidence type="ECO:0000313" key="9">
    <source>
        <dbReference type="Proteomes" id="UP000033924"/>
    </source>
</evidence>
<dbReference type="FunFam" id="3.40.250.10:FF:000001">
    <property type="entry name" value="Sulfurtransferase"/>
    <property type="match status" value="1"/>
</dbReference>
<keyword evidence="3 6" id="KW-0808">Transferase</keyword>
<dbReference type="CDD" id="cd01449">
    <property type="entry name" value="TST_Repeat_2"/>
    <property type="match status" value="1"/>
</dbReference>
<evidence type="ECO:0000259" key="7">
    <source>
        <dbReference type="PROSITE" id="PS50206"/>
    </source>
</evidence>
<dbReference type="InterPro" id="IPR001763">
    <property type="entry name" value="Rhodanese-like_dom"/>
</dbReference>
<dbReference type="NCBIfam" id="NF008557">
    <property type="entry name" value="PRK11493.1"/>
    <property type="match status" value="1"/>
</dbReference>
<dbReference type="SMART" id="SM00450">
    <property type="entry name" value="RHOD"/>
    <property type="match status" value="2"/>
</dbReference>
<comment type="caution">
    <text evidence="8">The sequence shown here is derived from an EMBL/GenBank/DDBJ whole genome shotgun (WGS) entry which is preliminary data.</text>
</comment>
<dbReference type="EMBL" id="JXNU01000005">
    <property type="protein sequence ID" value="KKF34246.1"/>
    <property type="molecule type" value="Genomic_DNA"/>
</dbReference>
<reference evidence="8 9" key="1">
    <citation type="submission" date="2015-01" db="EMBL/GenBank/DDBJ databases">
        <title>Erwinia tracheiphila.</title>
        <authorList>
            <person name="Shapiro L.R."/>
        </authorList>
    </citation>
    <scope>NUCLEOTIDE SEQUENCE [LARGE SCALE GENOMIC DNA]</scope>
    <source>
        <strain evidence="8 9">BuffGH</strain>
    </source>
</reference>
<dbReference type="AlphaFoldDB" id="A0A0M2KB52"/>